<keyword evidence="1" id="KW-0812">Transmembrane</keyword>
<evidence type="ECO:0000313" key="2">
    <source>
        <dbReference type="EMBL" id="RRD49609.1"/>
    </source>
</evidence>
<gene>
    <name evidence="2" type="ORF">EII35_07615</name>
</gene>
<feature type="transmembrane region" description="Helical" evidence="1">
    <location>
        <begin position="178"/>
        <end position="200"/>
    </location>
</feature>
<keyword evidence="1" id="KW-0472">Membrane</keyword>
<dbReference type="Proteomes" id="UP000280935">
    <property type="component" value="Unassembled WGS sequence"/>
</dbReference>
<dbReference type="PANTHER" id="PTHR40089:SF1">
    <property type="entry name" value="ETHANOLAMINE PERMEASE EUTH-RELATED"/>
    <property type="match status" value="1"/>
</dbReference>
<sequence>MTLSGLSGHGSVTKDWGCEASGPGARRLPRGLATGRGVGVPEINEIIIWILMAFMVLGALDRAIGNRFGLGEQFEEGFNAMGPLALAMVGVMCLAPVLAKLLNPVIGPIYSLVGADPAMFAGTLLACDMGGWPLAQALTENQQAAQLSGLVLGSMMGATIVFTIPVALGIIDKSDRGFLAKGVLAGICTVPVGVLVSGIVAGFPLVMVLVNLIPIVVAALLIALGLWRLPDAMTTGFEWFGKFLVALISIALMIGVLEHMTELKIMPAGWELAPIIDEKGEVEGPDAIQTVGIIAMMLLGAFPAVHLIIKFASKPLTKAGSLLGINDSAAGGMIATLANNIPMFQIMKNMDARGKVVNSAFAVSAAFALGDHLGFVAGASRDMIVPVIAGKLVAGFAAVALALLLFGRSLPKAGPEEQAADAGGTTPAGAEGA</sequence>
<feature type="transmembrane region" description="Helical" evidence="1">
    <location>
        <begin position="206"/>
        <end position="227"/>
    </location>
</feature>
<dbReference type="EMBL" id="RQYT01000014">
    <property type="protein sequence ID" value="RRD49609.1"/>
    <property type="molecule type" value="Genomic_DNA"/>
</dbReference>
<dbReference type="GO" id="GO:0005886">
    <property type="term" value="C:plasma membrane"/>
    <property type="evidence" value="ECO:0007669"/>
    <property type="project" value="TreeGrafter"/>
</dbReference>
<keyword evidence="1" id="KW-1133">Transmembrane helix</keyword>
<feature type="transmembrane region" description="Helical" evidence="1">
    <location>
        <begin position="383"/>
        <end position="406"/>
    </location>
</feature>
<evidence type="ECO:0000256" key="1">
    <source>
        <dbReference type="SAM" id="Phobius"/>
    </source>
</evidence>
<feature type="transmembrane region" description="Helical" evidence="1">
    <location>
        <begin position="356"/>
        <end position="377"/>
    </location>
</feature>
<dbReference type="AlphaFoldDB" id="A0A3P1WSJ9"/>
<feature type="transmembrane region" description="Helical" evidence="1">
    <location>
        <begin position="239"/>
        <end position="257"/>
    </location>
</feature>
<feature type="transmembrane region" description="Helical" evidence="1">
    <location>
        <begin position="287"/>
        <end position="309"/>
    </location>
</feature>
<dbReference type="OrthoDB" id="9778282at2"/>
<reference evidence="2 3" key="1">
    <citation type="submission" date="2018-11" db="EMBL/GenBank/DDBJ databases">
        <title>Genomes From Bacteria Associated with the Canine Oral Cavity: a Test Case for Automated Genome-Based Taxonomic Assignment.</title>
        <authorList>
            <person name="Coil D.A."/>
            <person name="Jospin G."/>
            <person name="Darling A.E."/>
            <person name="Wallis C."/>
            <person name="Davis I.J."/>
            <person name="Harris S."/>
            <person name="Eisen J.A."/>
            <person name="Holcombe L.J."/>
            <person name="O'Flynn C."/>
        </authorList>
    </citation>
    <scope>NUCLEOTIDE SEQUENCE [LARGE SCALE GENOMIC DNA]</scope>
    <source>
        <strain evidence="2 3">OH2822_COT-296</strain>
    </source>
</reference>
<accession>A0A3P1WSJ9</accession>
<dbReference type="PANTHER" id="PTHR40089">
    <property type="entry name" value="ETHANOLAMINE UTILIZATION PROTEIN EUTH"/>
    <property type="match status" value="1"/>
</dbReference>
<dbReference type="NCBIfam" id="NF011666">
    <property type="entry name" value="PRK15086.1-2"/>
    <property type="match status" value="1"/>
</dbReference>
<protein>
    <submittedName>
        <fullName evidence="2">Ethanolamine utilization protein EutH</fullName>
    </submittedName>
</protein>
<feature type="transmembrane region" description="Helical" evidence="1">
    <location>
        <begin position="150"/>
        <end position="171"/>
    </location>
</feature>
<feature type="transmembrane region" description="Helical" evidence="1">
    <location>
        <begin position="46"/>
        <end position="65"/>
    </location>
</feature>
<organism evidence="2 3">
    <name type="scientific">Arachnia propionica</name>
    <dbReference type="NCBI Taxonomy" id="1750"/>
    <lineage>
        <taxon>Bacteria</taxon>
        <taxon>Bacillati</taxon>
        <taxon>Actinomycetota</taxon>
        <taxon>Actinomycetes</taxon>
        <taxon>Propionibacteriales</taxon>
        <taxon>Propionibacteriaceae</taxon>
        <taxon>Arachnia</taxon>
    </lineage>
</organism>
<name>A0A3P1WSJ9_9ACTN</name>
<feature type="transmembrane region" description="Helical" evidence="1">
    <location>
        <begin position="77"/>
        <end position="99"/>
    </location>
</feature>
<dbReference type="GO" id="GO:0034228">
    <property type="term" value="F:ethanolamine transmembrane transporter activity"/>
    <property type="evidence" value="ECO:0007669"/>
    <property type="project" value="InterPro"/>
</dbReference>
<evidence type="ECO:0000313" key="3">
    <source>
        <dbReference type="Proteomes" id="UP000280935"/>
    </source>
</evidence>
<proteinExistence type="predicted"/>
<dbReference type="Pfam" id="PF04346">
    <property type="entry name" value="EutH"/>
    <property type="match status" value="1"/>
</dbReference>
<dbReference type="PIRSF" id="PIRSF019466">
    <property type="entry name" value="EutH"/>
    <property type="match status" value="1"/>
</dbReference>
<comment type="caution">
    <text evidence="2">The sequence shown here is derived from an EMBL/GenBank/DDBJ whole genome shotgun (WGS) entry which is preliminary data.</text>
</comment>
<dbReference type="InterPro" id="IPR007441">
    <property type="entry name" value="EutH"/>
</dbReference>